<keyword evidence="2 7" id="KW-0349">Heme</keyword>
<keyword evidence="6" id="KW-0503">Monooxygenase</keyword>
<comment type="similarity">
    <text evidence="1">Belongs to the cytochrome P450 family.</text>
</comment>
<dbReference type="GO" id="GO:0005506">
    <property type="term" value="F:iron ion binding"/>
    <property type="evidence" value="ECO:0007669"/>
    <property type="project" value="InterPro"/>
</dbReference>
<evidence type="ECO:0000256" key="1">
    <source>
        <dbReference type="ARBA" id="ARBA00010617"/>
    </source>
</evidence>
<organism evidence="9 10">
    <name type="scientific">Gluconacetobacter takamatsuzukensis</name>
    <dbReference type="NCBI Taxonomy" id="1286190"/>
    <lineage>
        <taxon>Bacteria</taxon>
        <taxon>Pseudomonadati</taxon>
        <taxon>Pseudomonadota</taxon>
        <taxon>Alphaproteobacteria</taxon>
        <taxon>Acetobacterales</taxon>
        <taxon>Acetobacteraceae</taxon>
        <taxon>Gluconacetobacter</taxon>
    </lineage>
</organism>
<dbReference type="InterPro" id="IPR001128">
    <property type="entry name" value="Cyt_P450"/>
</dbReference>
<dbReference type="Gene3D" id="1.10.630.10">
    <property type="entry name" value="Cytochrome P450"/>
    <property type="match status" value="1"/>
</dbReference>
<evidence type="ECO:0000256" key="6">
    <source>
        <dbReference type="ARBA" id="ARBA00023033"/>
    </source>
</evidence>
<gene>
    <name evidence="9" type="ORF">HLH27_03375</name>
</gene>
<dbReference type="PANTHER" id="PTHR24291:SF50">
    <property type="entry name" value="BIFUNCTIONAL ALBAFLAVENONE MONOOXYGENASE_TERPENE SYNTHASE"/>
    <property type="match status" value="1"/>
</dbReference>
<evidence type="ECO:0000256" key="2">
    <source>
        <dbReference type="ARBA" id="ARBA00022617"/>
    </source>
</evidence>
<evidence type="ECO:0000256" key="4">
    <source>
        <dbReference type="ARBA" id="ARBA00023002"/>
    </source>
</evidence>
<dbReference type="AlphaFoldDB" id="A0A7W4KBU3"/>
<evidence type="ECO:0000313" key="9">
    <source>
        <dbReference type="EMBL" id="MBB2204059.1"/>
    </source>
</evidence>
<dbReference type="InterPro" id="IPR002401">
    <property type="entry name" value="Cyt_P450_E_grp-I"/>
</dbReference>
<sequence length="500" mass="56724">MLARFMPQVEIVERISDHVLEPAHAAYYSAPPGQYLRLFMQARKDFLSIWRRGDYRERVSQIQLLGRQVVLVNSPDVIRDILVKRRDNYERKSPQMRRALEYLLGDGLFISDGPTWRQRRALVSDIVHKDRVPAFSPIIEQTALEMAHRWQRIPDRTTIDVLPEMAALTAEIISRSVFGRELGDASTTEVSDSFTQYQSLVDSTNPGYFLGFDEGLPMVRTPALKRAVRRLHRVVDRIVEDHLAGRGSHNSMMELLIRRQKRNPELGLDAVALRNEAATIFMAGHETTAATLTWAWYLLARAPWVERAVHDEIARVCGDRAPTLEDLPNLHWCQAVIDETLRLYPPVPILARQNREADEIGDIRVPRGSLILIVPWLLHRTESLFEAPHEFRPERFMDGRKPAPYSYIPFASGPRVCPGQHFGLTEAVLCLAILAQRFRLVLPPEQKVVPQCRLTLRPRDGLPATLVHRPPVHASAASGATPREKTQGMDVPAGSCPFSA</sequence>
<dbReference type="PRINTS" id="PR00385">
    <property type="entry name" value="P450"/>
</dbReference>
<dbReference type="Pfam" id="PF00067">
    <property type="entry name" value="p450"/>
    <property type="match status" value="1"/>
</dbReference>
<dbReference type="GO" id="GO:0016705">
    <property type="term" value="F:oxidoreductase activity, acting on paired donors, with incorporation or reduction of molecular oxygen"/>
    <property type="evidence" value="ECO:0007669"/>
    <property type="project" value="InterPro"/>
</dbReference>
<evidence type="ECO:0000256" key="5">
    <source>
        <dbReference type="ARBA" id="ARBA00023004"/>
    </source>
</evidence>
<comment type="cofactor">
    <cofactor evidence="7">
        <name>heme</name>
        <dbReference type="ChEBI" id="CHEBI:30413"/>
    </cofactor>
</comment>
<feature type="region of interest" description="Disordered" evidence="8">
    <location>
        <begin position="470"/>
        <end position="500"/>
    </location>
</feature>
<keyword evidence="10" id="KW-1185">Reference proteome</keyword>
<reference evidence="9 10" key="1">
    <citation type="submission" date="2020-04" db="EMBL/GenBank/DDBJ databases">
        <title>Description of novel Gluconacetobacter.</title>
        <authorList>
            <person name="Sombolestani A."/>
        </authorList>
    </citation>
    <scope>NUCLEOTIDE SEQUENCE [LARGE SCALE GENOMIC DNA]</scope>
    <source>
        <strain evidence="9 10">LMG 27800</strain>
    </source>
</reference>
<dbReference type="RefSeq" id="WP_182947782.1">
    <property type="nucleotide sequence ID" value="NZ_JABEQK010000002.1"/>
</dbReference>
<keyword evidence="3 7" id="KW-0479">Metal-binding</keyword>
<dbReference type="PRINTS" id="PR00463">
    <property type="entry name" value="EP450I"/>
</dbReference>
<dbReference type="GO" id="GO:0020037">
    <property type="term" value="F:heme binding"/>
    <property type="evidence" value="ECO:0007669"/>
    <property type="project" value="InterPro"/>
</dbReference>
<evidence type="ECO:0000256" key="8">
    <source>
        <dbReference type="SAM" id="MobiDB-lite"/>
    </source>
</evidence>
<evidence type="ECO:0000313" key="10">
    <source>
        <dbReference type="Proteomes" id="UP000540556"/>
    </source>
</evidence>
<dbReference type="SUPFAM" id="SSF48264">
    <property type="entry name" value="Cytochrome P450"/>
    <property type="match status" value="1"/>
</dbReference>
<evidence type="ECO:0000256" key="7">
    <source>
        <dbReference type="PIRSR" id="PIRSR602401-1"/>
    </source>
</evidence>
<keyword evidence="4" id="KW-0560">Oxidoreductase</keyword>
<dbReference type="GO" id="GO:0004497">
    <property type="term" value="F:monooxygenase activity"/>
    <property type="evidence" value="ECO:0007669"/>
    <property type="project" value="UniProtKB-KW"/>
</dbReference>
<dbReference type="EMBL" id="JABEQK010000002">
    <property type="protein sequence ID" value="MBB2204059.1"/>
    <property type="molecule type" value="Genomic_DNA"/>
</dbReference>
<evidence type="ECO:0000256" key="3">
    <source>
        <dbReference type="ARBA" id="ARBA00022723"/>
    </source>
</evidence>
<comment type="caution">
    <text evidence="9">The sequence shown here is derived from an EMBL/GenBank/DDBJ whole genome shotgun (WGS) entry which is preliminary data.</text>
</comment>
<dbReference type="InterPro" id="IPR036396">
    <property type="entry name" value="Cyt_P450_sf"/>
</dbReference>
<accession>A0A7W4KBU3</accession>
<proteinExistence type="inferred from homology"/>
<dbReference type="Proteomes" id="UP000540556">
    <property type="component" value="Unassembled WGS sequence"/>
</dbReference>
<feature type="binding site" description="axial binding residue" evidence="7">
    <location>
        <position position="417"/>
    </location>
    <ligand>
        <name>heme</name>
        <dbReference type="ChEBI" id="CHEBI:30413"/>
    </ligand>
    <ligandPart>
        <name>Fe</name>
        <dbReference type="ChEBI" id="CHEBI:18248"/>
    </ligandPart>
</feature>
<dbReference type="PANTHER" id="PTHR24291">
    <property type="entry name" value="CYTOCHROME P450 FAMILY 4"/>
    <property type="match status" value="1"/>
</dbReference>
<keyword evidence="5 7" id="KW-0408">Iron</keyword>
<name>A0A7W4KBU3_9PROT</name>
<protein>
    <submittedName>
        <fullName evidence="9">Cytochrome P450</fullName>
    </submittedName>
</protein>
<dbReference type="InterPro" id="IPR050196">
    <property type="entry name" value="Cytochrome_P450_Monoox"/>
</dbReference>